<dbReference type="OrthoDB" id="101972at2"/>
<evidence type="ECO:0000259" key="1">
    <source>
        <dbReference type="Pfam" id="PF13454"/>
    </source>
</evidence>
<feature type="domain" description="FAD-dependent urate hydroxylase HpyO/Asp monooxygenase CreE-like FAD/NAD(P)-binding" evidence="1">
    <location>
        <begin position="6"/>
        <end position="152"/>
    </location>
</feature>
<accession>A0A345SST5</accession>
<dbReference type="InterPro" id="IPR036188">
    <property type="entry name" value="FAD/NAD-bd_sf"/>
</dbReference>
<keyword evidence="3" id="KW-1185">Reference proteome</keyword>
<dbReference type="PANTHER" id="PTHR40254">
    <property type="entry name" value="BLR0577 PROTEIN"/>
    <property type="match status" value="1"/>
</dbReference>
<dbReference type="InterPro" id="IPR052189">
    <property type="entry name" value="L-asp_N-monooxygenase_NS-form"/>
</dbReference>
<proteinExistence type="predicted"/>
<dbReference type="EMBL" id="CP031264">
    <property type="protein sequence ID" value="AXI76790.1"/>
    <property type="molecule type" value="Genomic_DNA"/>
</dbReference>
<evidence type="ECO:0000313" key="3">
    <source>
        <dbReference type="Proteomes" id="UP000249340"/>
    </source>
</evidence>
<organism evidence="2 3">
    <name type="scientific">Peterkaempfera bronchialis</name>
    <dbReference type="NCBI Taxonomy" id="2126346"/>
    <lineage>
        <taxon>Bacteria</taxon>
        <taxon>Bacillati</taxon>
        <taxon>Actinomycetota</taxon>
        <taxon>Actinomycetes</taxon>
        <taxon>Kitasatosporales</taxon>
        <taxon>Streptomycetaceae</taxon>
        <taxon>Peterkaempfera</taxon>
    </lineage>
</organism>
<dbReference type="InterPro" id="IPR038732">
    <property type="entry name" value="HpyO/CreE_NAD-binding"/>
</dbReference>
<dbReference type="Gene3D" id="3.50.50.60">
    <property type="entry name" value="FAD/NAD(P)-binding domain"/>
    <property type="match status" value="1"/>
</dbReference>
<gene>
    <name evidence="2" type="ORF">C7M71_004300</name>
</gene>
<sequence length="494" mass="52753">MGKHAIIVGGGASGVTLFTLLATTPGISSITVVDPNPIGLGTAFGTTDPLLLCNTSVDVTSIKPTGESDLLRYLAARGWPVHRDHFVPRYLVGQYCRERYLTYRRTAEQAGTRVRHHRARGTAVRPHDDGGYTVVLDDGAQLVGTDVFLCLGLDQPVVPELVRAHVGHPDLTTVPYPVGRLRRLPAAARILVLGSKLTAIDAALVLGQRGRRVVLTSPSGQLPAVRSRLSRPASPVLDPGSWRRLAPESPDFDREAARLVVSAVARAGSGAALRAQTSAAAAPADRLAEELRLAESGQVPWQDAIAEIIDAINDSTASWPADTRRAVLGRYRHLISRYISSIPVRNARLLLEQLTGGTLAIVPRLPEGITPAKAGTGWLVRWADDRTEHIDHIVCAAGYHKPTLRQLPDRTLLLHSDPALASAGAEPEVSAGLRVCDPRSGAPERVWVLGATSHPRAAIVNYLNTAARQATGIATDLLWAAHDVPAPTVSGRLA</sequence>
<dbReference type="Pfam" id="PF13454">
    <property type="entry name" value="NAD_binding_9"/>
    <property type="match status" value="1"/>
</dbReference>
<dbReference type="SUPFAM" id="SSF51905">
    <property type="entry name" value="FAD/NAD(P)-binding domain"/>
    <property type="match status" value="2"/>
</dbReference>
<dbReference type="RefSeq" id="WP_111490611.1">
    <property type="nucleotide sequence ID" value="NZ_CP031264.1"/>
</dbReference>
<evidence type="ECO:0000313" key="2">
    <source>
        <dbReference type="EMBL" id="AXI76790.1"/>
    </source>
</evidence>
<dbReference type="Proteomes" id="UP000249340">
    <property type="component" value="Chromosome"/>
</dbReference>
<reference evidence="3" key="1">
    <citation type="submission" date="2018-07" db="EMBL/GenBank/DDBJ databases">
        <title>Streptacidiphilus bronchialis DSM 106435 chromosome.</title>
        <authorList>
            <person name="Batra D."/>
            <person name="Gulvik C.A."/>
        </authorList>
    </citation>
    <scope>NUCLEOTIDE SEQUENCE [LARGE SCALE GENOMIC DNA]</scope>
    <source>
        <strain evidence="3">DSM 106435</strain>
    </source>
</reference>
<name>A0A345SST5_9ACTN</name>
<protein>
    <recommendedName>
        <fullName evidence="1">FAD-dependent urate hydroxylase HpyO/Asp monooxygenase CreE-like FAD/NAD(P)-binding domain-containing protein</fullName>
    </recommendedName>
</protein>
<dbReference type="PANTHER" id="PTHR40254:SF1">
    <property type="entry name" value="BLR0577 PROTEIN"/>
    <property type="match status" value="1"/>
</dbReference>
<dbReference type="KEGG" id="stri:C7M71_004300"/>
<dbReference type="AlphaFoldDB" id="A0A345SST5"/>